<organism evidence="7 8">
    <name type="scientific">Trebonia kvetii</name>
    <dbReference type="NCBI Taxonomy" id="2480626"/>
    <lineage>
        <taxon>Bacteria</taxon>
        <taxon>Bacillati</taxon>
        <taxon>Actinomycetota</taxon>
        <taxon>Actinomycetes</taxon>
        <taxon>Streptosporangiales</taxon>
        <taxon>Treboniaceae</taxon>
        <taxon>Trebonia</taxon>
    </lineage>
</organism>
<name>A0A6P2BP00_9ACTN</name>
<protein>
    <submittedName>
        <fullName evidence="7">NlpC/P60 family protein</fullName>
    </submittedName>
</protein>
<keyword evidence="2" id="KW-0645">Protease</keyword>
<dbReference type="PANTHER" id="PTHR47053:SF1">
    <property type="entry name" value="MUREIN DD-ENDOPEPTIDASE MEPH-RELATED"/>
    <property type="match status" value="1"/>
</dbReference>
<evidence type="ECO:0000313" key="8">
    <source>
        <dbReference type="Proteomes" id="UP000460272"/>
    </source>
</evidence>
<keyword evidence="3" id="KW-0378">Hydrolase</keyword>
<evidence type="ECO:0000256" key="1">
    <source>
        <dbReference type="ARBA" id="ARBA00007074"/>
    </source>
</evidence>
<evidence type="ECO:0000256" key="3">
    <source>
        <dbReference type="ARBA" id="ARBA00022801"/>
    </source>
</evidence>
<dbReference type="OrthoDB" id="5177647at2"/>
<keyword evidence="8" id="KW-1185">Reference proteome</keyword>
<dbReference type="EMBL" id="RPFW01000008">
    <property type="protein sequence ID" value="TVZ00799.1"/>
    <property type="molecule type" value="Genomic_DNA"/>
</dbReference>
<comment type="similarity">
    <text evidence="1">Belongs to the peptidase C40 family.</text>
</comment>
<dbReference type="InterPro" id="IPR038765">
    <property type="entry name" value="Papain-like_cys_pep_sf"/>
</dbReference>
<evidence type="ECO:0000259" key="6">
    <source>
        <dbReference type="PROSITE" id="PS51935"/>
    </source>
</evidence>
<proteinExistence type="inferred from homology"/>
<dbReference type="PANTHER" id="PTHR47053">
    <property type="entry name" value="MUREIN DD-ENDOPEPTIDASE MEPH-RELATED"/>
    <property type="match status" value="1"/>
</dbReference>
<evidence type="ECO:0000313" key="7">
    <source>
        <dbReference type="EMBL" id="TVZ00799.1"/>
    </source>
</evidence>
<dbReference type="Proteomes" id="UP000460272">
    <property type="component" value="Unassembled WGS sequence"/>
</dbReference>
<dbReference type="SUPFAM" id="SSF54001">
    <property type="entry name" value="Cysteine proteinases"/>
    <property type="match status" value="1"/>
</dbReference>
<dbReference type="GO" id="GO:0006508">
    <property type="term" value="P:proteolysis"/>
    <property type="evidence" value="ECO:0007669"/>
    <property type="project" value="UniProtKB-KW"/>
</dbReference>
<dbReference type="InterPro" id="IPR000064">
    <property type="entry name" value="NLP_P60_dom"/>
</dbReference>
<reference evidence="7 8" key="1">
    <citation type="submission" date="2018-11" db="EMBL/GenBank/DDBJ databases">
        <title>Trebonia kvetii gen.nov., sp.nov., a novel acidophilic actinobacterium, and proposal of the new actinobacterial family Treboniaceae fam. nov.</title>
        <authorList>
            <person name="Rapoport D."/>
            <person name="Sagova-Mareckova M."/>
            <person name="Sedlacek I."/>
            <person name="Provaznik J."/>
            <person name="Kralova S."/>
            <person name="Pavlinic D."/>
            <person name="Benes V."/>
            <person name="Kopecky J."/>
        </authorList>
    </citation>
    <scope>NUCLEOTIDE SEQUENCE [LARGE SCALE GENOMIC DNA]</scope>
    <source>
        <strain evidence="7 8">15Tr583</strain>
    </source>
</reference>
<evidence type="ECO:0000256" key="5">
    <source>
        <dbReference type="SAM" id="SignalP"/>
    </source>
</evidence>
<gene>
    <name evidence="7" type="ORF">EAS64_36210</name>
</gene>
<dbReference type="GO" id="GO:0008234">
    <property type="term" value="F:cysteine-type peptidase activity"/>
    <property type="evidence" value="ECO:0007669"/>
    <property type="project" value="UniProtKB-KW"/>
</dbReference>
<comment type="caution">
    <text evidence="7">The sequence shown here is derived from an EMBL/GenBank/DDBJ whole genome shotgun (WGS) entry which is preliminary data.</text>
</comment>
<feature type="signal peptide" evidence="5">
    <location>
        <begin position="1"/>
        <end position="29"/>
    </location>
</feature>
<evidence type="ECO:0000256" key="4">
    <source>
        <dbReference type="ARBA" id="ARBA00022807"/>
    </source>
</evidence>
<dbReference type="Gene3D" id="3.90.1720.10">
    <property type="entry name" value="endopeptidase domain like (from Nostoc punctiforme)"/>
    <property type="match status" value="1"/>
</dbReference>
<keyword evidence="5" id="KW-0732">Signal</keyword>
<dbReference type="Pfam" id="PF00877">
    <property type="entry name" value="NLPC_P60"/>
    <property type="match status" value="1"/>
</dbReference>
<dbReference type="InterPro" id="IPR051202">
    <property type="entry name" value="Peptidase_C40"/>
</dbReference>
<sequence>MRRNWLANAALATAAISVPLGTMAGTAHAATTSGQQKTAALTASKIHKLTHKKPYVGRHRRQTFDQVAAHLAKTLVGDPYSYGGTSPGGFDCSGLTQYVYRHTGHGKRIPRTAEDQFLDFKRVSHRHAKPGDLVFFHETSDPNSYVYHVGVYEGGHNMVAATTYGEGVQFQSYTWAGDTVTFGSITQ</sequence>
<feature type="domain" description="NlpC/P60" evidence="6">
    <location>
        <begin position="62"/>
        <end position="187"/>
    </location>
</feature>
<dbReference type="AlphaFoldDB" id="A0A6P2BP00"/>
<keyword evidence="4" id="KW-0788">Thiol protease</keyword>
<evidence type="ECO:0000256" key="2">
    <source>
        <dbReference type="ARBA" id="ARBA00022670"/>
    </source>
</evidence>
<feature type="chain" id="PRO_5026988393" evidence="5">
    <location>
        <begin position="30"/>
        <end position="187"/>
    </location>
</feature>
<accession>A0A6P2BP00</accession>
<dbReference type="PROSITE" id="PS51935">
    <property type="entry name" value="NLPC_P60"/>
    <property type="match status" value="1"/>
</dbReference>